<reference evidence="2 3" key="1">
    <citation type="submission" date="2019-09" db="EMBL/GenBank/DDBJ databases">
        <title>Bird 10,000 Genomes (B10K) Project - Family phase.</title>
        <authorList>
            <person name="Zhang G."/>
        </authorList>
    </citation>
    <scope>NUCLEOTIDE SEQUENCE [LARGE SCALE GENOMIC DNA]</scope>
    <source>
        <strain evidence="2">B10K-DU-012-55</strain>
        <tissue evidence="2">Muscle</tissue>
    </source>
</reference>
<dbReference type="InterPro" id="IPR043502">
    <property type="entry name" value="DNA/RNA_pol_sf"/>
</dbReference>
<proteinExistence type="predicted"/>
<dbReference type="PROSITE" id="PS50878">
    <property type="entry name" value="RT_POL"/>
    <property type="match status" value="1"/>
</dbReference>
<accession>A0A7K5X4A9</accession>
<organism evidence="2 3">
    <name type="scientific">Dromas ardeola</name>
    <dbReference type="NCBI Taxonomy" id="458190"/>
    <lineage>
        <taxon>Eukaryota</taxon>
        <taxon>Metazoa</taxon>
        <taxon>Chordata</taxon>
        <taxon>Craniata</taxon>
        <taxon>Vertebrata</taxon>
        <taxon>Euteleostomi</taxon>
        <taxon>Archelosauria</taxon>
        <taxon>Archosauria</taxon>
        <taxon>Dinosauria</taxon>
        <taxon>Saurischia</taxon>
        <taxon>Theropoda</taxon>
        <taxon>Coelurosauria</taxon>
        <taxon>Aves</taxon>
        <taxon>Neognathae</taxon>
        <taxon>Neoaves</taxon>
        <taxon>Charadriiformes</taxon>
        <taxon>Dromadidae</taxon>
        <taxon>Dromas</taxon>
    </lineage>
</organism>
<evidence type="ECO:0000313" key="3">
    <source>
        <dbReference type="Proteomes" id="UP000586671"/>
    </source>
</evidence>
<dbReference type="Proteomes" id="UP000586671">
    <property type="component" value="Unassembled WGS sequence"/>
</dbReference>
<feature type="domain" description="Reverse transcriptase" evidence="1">
    <location>
        <begin position="1"/>
        <end position="87"/>
    </location>
</feature>
<name>A0A7K5X4A9_9CHAR</name>
<dbReference type="SUPFAM" id="SSF56672">
    <property type="entry name" value="DNA/RNA polymerases"/>
    <property type="match status" value="1"/>
</dbReference>
<gene>
    <name evidence="2" type="primary">Pol_0</name>
    <name evidence="2" type="ORF">DROARD_R15524</name>
</gene>
<evidence type="ECO:0000259" key="1">
    <source>
        <dbReference type="PROSITE" id="PS50878"/>
    </source>
</evidence>
<feature type="non-terminal residue" evidence="2">
    <location>
        <position position="87"/>
    </location>
</feature>
<protein>
    <submittedName>
        <fullName evidence="2">RTJK polymerase</fullName>
    </submittedName>
</protein>
<keyword evidence="3" id="KW-1185">Reference proteome</keyword>
<sequence>GKGCGCFYLDFSKAFDTISHTILLGKLNAQGLDGHTLFWVKHWLDGQAQRIVVKGVKFNWRPVTRGVPQGSVLGPVLFNTFINDLHE</sequence>
<dbReference type="AlphaFoldDB" id="A0A7K5X4A9"/>
<feature type="non-terminal residue" evidence="2">
    <location>
        <position position="1"/>
    </location>
</feature>
<dbReference type="InterPro" id="IPR000477">
    <property type="entry name" value="RT_dom"/>
</dbReference>
<comment type="caution">
    <text evidence="2">The sequence shown here is derived from an EMBL/GenBank/DDBJ whole genome shotgun (WGS) entry which is preliminary data.</text>
</comment>
<dbReference type="PANTHER" id="PTHR33332">
    <property type="entry name" value="REVERSE TRANSCRIPTASE DOMAIN-CONTAINING PROTEIN"/>
    <property type="match status" value="1"/>
</dbReference>
<dbReference type="EMBL" id="VYZM01002123">
    <property type="protein sequence ID" value="NWU47286.1"/>
    <property type="molecule type" value="Genomic_DNA"/>
</dbReference>
<evidence type="ECO:0000313" key="2">
    <source>
        <dbReference type="EMBL" id="NWU47286.1"/>
    </source>
</evidence>
<dbReference type="Pfam" id="PF00078">
    <property type="entry name" value="RVT_1"/>
    <property type="match status" value="1"/>
</dbReference>